<comment type="similarity">
    <text evidence="1">Belongs to the PAL/histidase family.</text>
</comment>
<dbReference type="InterPro" id="IPR024083">
    <property type="entry name" value="Fumarase/histidase_N"/>
</dbReference>
<protein>
    <submittedName>
        <fullName evidence="3">L-Aspartase-like protein</fullName>
    </submittedName>
</protein>
<comment type="caution">
    <text evidence="3">The sequence shown here is derived from an EMBL/GenBank/DDBJ whole genome shotgun (WGS) entry which is preliminary data.</text>
</comment>
<gene>
    <name evidence="3" type="ORF">N7493_000966</name>
</gene>
<organism evidence="3 4">
    <name type="scientific">Penicillium malachiteum</name>
    <dbReference type="NCBI Taxonomy" id="1324776"/>
    <lineage>
        <taxon>Eukaryota</taxon>
        <taxon>Fungi</taxon>
        <taxon>Dikarya</taxon>
        <taxon>Ascomycota</taxon>
        <taxon>Pezizomycotina</taxon>
        <taxon>Eurotiomycetes</taxon>
        <taxon>Eurotiomycetidae</taxon>
        <taxon>Eurotiales</taxon>
        <taxon>Aspergillaceae</taxon>
        <taxon>Penicillium</taxon>
    </lineage>
</organism>
<evidence type="ECO:0000256" key="1">
    <source>
        <dbReference type="ARBA" id="ARBA00007238"/>
    </source>
</evidence>
<name>A0AAD6HXA9_9EURO</name>
<evidence type="ECO:0000256" key="2">
    <source>
        <dbReference type="SAM" id="MobiDB-lite"/>
    </source>
</evidence>
<feature type="compositionally biased region" description="Low complexity" evidence="2">
    <location>
        <begin position="124"/>
        <end position="137"/>
    </location>
</feature>
<dbReference type="EMBL" id="JAQJAN010000001">
    <property type="protein sequence ID" value="KAJ5741094.1"/>
    <property type="molecule type" value="Genomic_DNA"/>
</dbReference>
<dbReference type="GO" id="GO:0003824">
    <property type="term" value="F:catalytic activity"/>
    <property type="evidence" value="ECO:0007669"/>
    <property type="project" value="InterPro"/>
</dbReference>
<sequence length="137" mass="15018">MRRSYESHTSLLVQQWAKLNTWLHDGAGNVVLNGQGLEILDIVFVSRNAGKVFIDQAALQASFNSHNKLMKTVSDGEVIYRVNTGFGGSADTRNNDVLALQRLLTGELRYGVLSPAARDPRPRSQSTSSHSSSFDLA</sequence>
<dbReference type="SUPFAM" id="SSF48557">
    <property type="entry name" value="L-aspartase-like"/>
    <property type="match status" value="1"/>
</dbReference>
<keyword evidence="4" id="KW-1185">Reference proteome</keyword>
<reference evidence="3" key="1">
    <citation type="journal article" date="2023" name="IMA Fungus">
        <title>Comparative genomic study of the Penicillium genus elucidates a diverse pangenome and 15 lateral gene transfer events.</title>
        <authorList>
            <person name="Petersen C."/>
            <person name="Sorensen T."/>
            <person name="Nielsen M.R."/>
            <person name="Sondergaard T.E."/>
            <person name="Sorensen J.L."/>
            <person name="Fitzpatrick D.A."/>
            <person name="Frisvad J.C."/>
            <person name="Nielsen K.L."/>
        </authorList>
    </citation>
    <scope>NUCLEOTIDE SEQUENCE</scope>
    <source>
        <strain evidence="3">IBT 17514</strain>
    </source>
</reference>
<dbReference type="AlphaFoldDB" id="A0AAD6HXA9"/>
<dbReference type="Gene3D" id="1.10.275.10">
    <property type="entry name" value="Fumarase/aspartase (N-terminal domain)"/>
    <property type="match status" value="1"/>
</dbReference>
<proteinExistence type="inferred from homology"/>
<dbReference type="Proteomes" id="UP001215712">
    <property type="component" value="Unassembled WGS sequence"/>
</dbReference>
<dbReference type="InterPro" id="IPR008948">
    <property type="entry name" value="L-Aspartase-like"/>
</dbReference>
<dbReference type="InterPro" id="IPR001106">
    <property type="entry name" value="Aromatic_Lyase"/>
</dbReference>
<feature type="region of interest" description="Disordered" evidence="2">
    <location>
        <begin position="115"/>
        <end position="137"/>
    </location>
</feature>
<reference evidence="3" key="2">
    <citation type="submission" date="2023-01" db="EMBL/GenBank/DDBJ databases">
        <authorList>
            <person name="Petersen C."/>
        </authorList>
    </citation>
    <scope>NUCLEOTIDE SEQUENCE</scope>
    <source>
        <strain evidence="3">IBT 17514</strain>
    </source>
</reference>
<evidence type="ECO:0000313" key="3">
    <source>
        <dbReference type="EMBL" id="KAJ5741094.1"/>
    </source>
</evidence>
<accession>A0AAD6HXA9</accession>
<evidence type="ECO:0000313" key="4">
    <source>
        <dbReference type="Proteomes" id="UP001215712"/>
    </source>
</evidence>
<dbReference type="Pfam" id="PF00221">
    <property type="entry name" value="Lyase_aromatic"/>
    <property type="match status" value="1"/>
</dbReference>